<dbReference type="InterPro" id="IPR027409">
    <property type="entry name" value="GroEL-like_apical_dom_sf"/>
</dbReference>
<accession>A0AAX6HJV0</accession>
<comment type="subcellular location">
    <subcellularLocation>
        <location evidence="1">Cytoplasm</location>
    </subcellularLocation>
</comment>
<name>A0AAX6HJV0_IRIPA</name>
<evidence type="ECO:0000256" key="7">
    <source>
        <dbReference type="ARBA" id="ARBA00023186"/>
    </source>
</evidence>
<reference evidence="12" key="1">
    <citation type="journal article" date="2023" name="GigaByte">
        <title>Genome assembly of the bearded iris, Iris pallida Lam.</title>
        <authorList>
            <person name="Bruccoleri R.E."/>
            <person name="Oakeley E.J."/>
            <person name="Faust A.M.E."/>
            <person name="Altorfer M."/>
            <person name="Dessus-Babus S."/>
            <person name="Burckhardt D."/>
            <person name="Oertli M."/>
            <person name="Naumann U."/>
            <person name="Petersen F."/>
            <person name="Wong J."/>
        </authorList>
    </citation>
    <scope>NUCLEOTIDE SEQUENCE</scope>
    <source>
        <strain evidence="12">GSM-AAB239-AS_SAM_17_03QT</strain>
    </source>
</reference>
<feature type="region of interest" description="Disordered" evidence="11">
    <location>
        <begin position="1"/>
        <end position="26"/>
    </location>
</feature>
<dbReference type="PROSITE" id="PS00995">
    <property type="entry name" value="TCP1_3"/>
    <property type="match status" value="1"/>
</dbReference>
<dbReference type="CDD" id="cd03338">
    <property type="entry name" value="TCP1_delta"/>
    <property type="match status" value="1"/>
</dbReference>
<dbReference type="EMBL" id="JANAVB010008795">
    <property type="protein sequence ID" value="KAJ6841309.1"/>
    <property type="molecule type" value="Genomic_DNA"/>
</dbReference>
<evidence type="ECO:0000256" key="1">
    <source>
        <dbReference type="ARBA" id="ARBA00004496"/>
    </source>
</evidence>
<organism evidence="12 13">
    <name type="scientific">Iris pallida</name>
    <name type="common">Sweet iris</name>
    <dbReference type="NCBI Taxonomy" id="29817"/>
    <lineage>
        <taxon>Eukaryota</taxon>
        <taxon>Viridiplantae</taxon>
        <taxon>Streptophyta</taxon>
        <taxon>Embryophyta</taxon>
        <taxon>Tracheophyta</taxon>
        <taxon>Spermatophyta</taxon>
        <taxon>Magnoliopsida</taxon>
        <taxon>Liliopsida</taxon>
        <taxon>Asparagales</taxon>
        <taxon>Iridaceae</taxon>
        <taxon>Iridoideae</taxon>
        <taxon>Irideae</taxon>
        <taxon>Iris</taxon>
    </lineage>
</organism>
<protein>
    <recommendedName>
        <fullName evidence="3 10">T-complex protein 1 subunit delta</fullName>
    </recommendedName>
</protein>
<gene>
    <name evidence="12" type="ORF">M6B38_308445</name>
</gene>
<dbReference type="Gene3D" id="3.30.260.10">
    <property type="entry name" value="TCP-1-like chaperonin intermediate domain"/>
    <property type="match status" value="1"/>
</dbReference>
<evidence type="ECO:0000256" key="4">
    <source>
        <dbReference type="ARBA" id="ARBA00022490"/>
    </source>
</evidence>
<dbReference type="Proteomes" id="UP001140949">
    <property type="component" value="Unassembled WGS sequence"/>
</dbReference>
<dbReference type="InterPro" id="IPR012717">
    <property type="entry name" value="Chap_CCT_delta"/>
</dbReference>
<dbReference type="Gene3D" id="3.50.7.10">
    <property type="entry name" value="GroEL"/>
    <property type="match status" value="1"/>
</dbReference>
<dbReference type="GO" id="GO:0005524">
    <property type="term" value="F:ATP binding"/>
    <property type="evidence" value="ECO:0007669"/>
    <property type="project" value="UniProtKB-KW"/>
</dbReference>
<evidence type="ECO:0000256" key="8">
    <source>
        <dbReference type="ARBA" id="ARBA00024677"/>
    </source>
</evidence>
<dbReference type="NCBIfam" id="NF041082">
    <property type="entry name" value="thermosome_alpha"/>
    <property type="match status" value="1"/>
</dbReference>
<dbReference type="PROSITE" id="PS00750">
    <property type="entry name" value="TCP1_1"/>
    <property type="match status" value="1"/>
</dbReference>
<dbReference type="Pfam" id="PF00118">
    <property type="entry name" value="Cpn60_TCP1"/>
    <property type="match status" value="1"/>
</dbReference>
<dbReference type="InterPro" id="IPR002194">
    <property type="entry name" value="Chaperonin_TCP-1_CS"/>
</dbReference>
<dbReference type="NCBIfam" id="TIGR02342">
    <property type="entry name" value="chap_CCT_delta"/>
    <property type="match status" value="1"/>
</dbReference>
<dbReference type="AlphaFoldDB" id="A0AAX6HJV0"/>
<dbReference type="InterPro" id="IPR002423">
    <property type="entry name" value="Cpn60/GroEL/TCP-1"/>
</dbReference>
<dbReference type="FunFam" id="3.50.7.10:FF:000010">
    <property type="entry name" value="T-complex protein 1 subunit delta"/>
    <property type="match status" value="1"/>
</dbReference>
<dbReference type="InterPro" id="IPR017998">
    <property type="entry name" value="Chaperone_TCP-1"/>
</dbReference>
<evidence type="ECO:0000313" key="13">
    <source>
        <dbReference type="Proteomes" id="UP001140949"/>
    </source>
</evidence>
<dbReference type="SUPFAM" id="SSF54849">
    <property type="entry name" value="GroEL-intermediate domain like"/>
    <property type="match status" value="1"/>
</dbReference>
<comment type="similarity">
    <text evidence="2 9">Belongs to the TCP-1 chaperonin family.</text>
</comment>
<dbReference type="SUPFAM" id="SSF48592">
    <property type="entry name" value="GroEL equatorial domain-like"/>
    <property type="match status" value="1"/>
</dbReference>
<evidence type="ECO:0000256" key="2">
    <source>
        <dbReference type="ARBA" id="ARBA00008020"/>
    </source>
</evidence>
<sequence length="535" mass="57820">MAAATVAPASRPSKTETYSDNKRKDDVRNANILSARTVANAVRTSLGPKGMDKMISSASGEVIITNDGATILNKMEVLQPAAKMLVDLSKSQDSAAGDGTTTVVVLAGSLLRSSMNLLSMGIHPTVISDSLHKFSVSAVQILHNMSVPVELSDRDSLTKSAATSLNSKVVSQYSSLLAPLAVDAVLSVVDPAHPDLVDLRDVRVVKKLGGTVDDTELVRGLVFADKKVSHSAGGPTRVENAKIAVIQFQISPPKTDIEQSIVVSDYTQMDRILREERNYILGMVKKIKATGCNVLLIQKSILRDAVTDLSLHYLAKAKILVVKDVERDDIEFITKTLNCLPIANIEHFREEKLGFAELVEEASVGDGKIVKVTGIKDMGRTTTVLVRGSNQLVLDEAERSLHDALCVVRCLVNKKFLIAGGGAPEIEMSRQLGAWAKELLGMESYCVKEFAEALEVIPYTLAENAGLNPIAIVTELRNRHAQGEINAGINVRKGQITNILEENVVQPLLVSTSAITLSTECVRMILKIDDIITVR</sequence>
<feature type="compositionally biased region" description="Basic and acidic residues" evidence="11">
    <location>
        <begin position="13"/>
        <end position="26"/>
    </location>
</feature>
<dbReference type="InterPro" id="IPR054827">
    <property type="entry name" value="thermosome_alpha"/>
</dbReference>
<comment type="caution">
    <text evidence="12">The sequence shown here is derived from an EMBL/GenBank/DDBJ whole genome shotgun (WGS) entry which is preliminary data.</text>
</comment>
<keyword evidence="6 9" id="KW-0067">ATP-binding</keyword>
<evidence type="ECO:0000256" key="9">
    <source>
        <dbReference type="RuleBase" id="RU004187"/>
    </source>
</evidence>
<keyword evidence="4" id="KW-0963">Cytoplasm</keyword>
<keyword evidence="13" id="KW-1185">Reference proteome</keyword>
<evidence type="ECO:0000256" key="3">
    <source>
        <dbReference type="ARBA" id="ARBA00016107"/>
    </source>
</evidence>
<dbReference type="PRINTS" id="PR00304">
    <property type="entry name" value="TCOMPLEXTCP1"/>
</dbReference>
<reference evidence="12" key="2">
    <citation type="submission" date="2023-04" db="EMBL/GenBank/DDBJ databases">
        <authorList>
            <person name="Bruccoleri R.E."/>
            <person name="Oakeley E.J."/>
            <person name="Faust A.-M."/>
            <person name="Dessus-Babus S."/>
            <person name="Altorfer M."/>
            <person name="Burckhardt D."/>
            <person name="Oertli M."/>
            <person name="Naumann U."/>
            <person name="Petersen F."/>
            <person name="Wong J."/>
        </authorList>
    </citation>
    <scope>NUCLEOTIDE SEQUENCE</scope>
    <source>
        <strain evidence="12">GSM-AAB239-AS_SAM_17_03QT</strain>
        <tissue evidence="12">Leaf</tissue>
    </source>
</reference>
<dbReference type="GO" id="GO:0140662">
    <property type="term" value="F:ATP-dependent protein folding chaperone"/>
    <property type="evidence" value="ECO:0007669"/>
    <property type="project" value="InterPro"/>
</dbReference>
<evidence type="ECO:0000256" key="6">
    <source>
        <dbReference type="ARBA" id="ARBA00022840"/>
    </source>
</evidence>
<keyword evidence="5 9" id="KW-0547">Nucleotide-binding</keyword>
<evidence type="ECO:0000256" key="5">
    <source>
        <dbReference type="ARBA" id="ARBA00022741"/>
    </source>
</evidence>
<dbReference type="SUPFAM" id="SSF52029">
    <property type="entry name" value="GroEL apical domain-like"/>
    <property type="match status" value="1"/>
</dbReference>
<dbReference type="InterPro" id="IPR027413">
    <property type="entry name" value="GROEL-like_equatorial_sf"/>
</dbReference>
<dbReference type="PANTHER" id="PTHR11353">
    <property type="entry name" value="CHAPERONIN"/>
    <property type="match status" value="1"/>
</dbReference>
<evidence type="ECO:0000256" key="10">
    <source>
        <dbReference type="RuleBase" id="RU004192"/>
    </source>
</evidence>
<dbReference type="InterPro" id="IPR053374">
    <property type="entry name" value="TCP-1_chaperonin"/>
</dbReference>
<evidence type="ECO:0000313" key="12">
    <source>
        <dbReference type="EMBL" id="KAJ6841309.1"/>
    </source>
</evidence>
<proteinExistence type="inferred from homology"/>
<dbReference type="NCBIfam" id="NF041083">
    <property type="entry name" value="thermosome_beta"/>
    <property type="match status" value="1"/>
</dbReference>
<comment type="function">
    <text evidence="8">Molecular chaperone; assists the folding of proteins upon ATP hydrolysis. Known to play a role, in vitro, in the folding of actin and tubulin.</text>
</comment>
<keyword evidence="7 9" id="KW-0143">Chaperone</keyword>
<dbReference type="GO" id="GO:0005737">
    <property type="term" value="C:cytoplasm"/>
    <property type="evidence" value="ECO:0007669"/>
    <property type="project" value="UniProtKB-SubCell"/>
</dbReference>
<dbReference type="GO" id="GO:0016887">
    <property type="term" value="F:ATP hydrolysis activity"/>
    <property type="evidence" value="ECO:0007669"/>
    <property type="project" value="InterPro"/>
</dbReference>
<dbReference type="Gene3D" id="1.10.560.10">
    <property type="entry name" value="GroEL-like equatorial domain"/>
    <property type="match status" value="1"/>
</dbReference>
<dbReference type="GO" id="GO:0051082">
    <property type="term" value="F:unfolded protein binding"/>
    <property type="evidence" value="ECO:0007669"/>
    <property type="project" value="InterPro"/>
</dbReference>
<dbReference type="InterPro" id="IPR027410">
    <property type="entry name" value="TCP-1-like_intermed_sf"/>
</dbReference>
<evidence type="ECO:0000256" key="11">
    <source>
        <dbReference type="SAM" id="MobiDB-lite"/>
    </source>
</evidence>